<evidence type="ECO:0000256" key="3">
    <source>
        <dbReference type="ARBA" id="ARBA00022729"/>
    </source>
</evidence>
<keyword evidence="2" id="KW-0813">Transport</keyword>
<organism evidence="5 6">
    <name type="scientific">Streptomyces lycii</name>
    <dbReference type="NCBI Taxonomy" id="2654337"/>
    <lineage>
        <taxon>Bacteria</taxon>
        <taxon>Bacillati</taxon>
        <taxon>Actinomycetota</taxon>
        <taxon>Actinomycetes</taxon>
        <taxon>Kitasatosporales</taxon>
        <taxon>Streptomycetaceae</taxon>
        <taxon>Streptomyces</taxon>
    </lineage>
</organism>
<comment type="similarity">
    <text evidence="1">Belongs to the bacterial solute-binding protein 1 family.</text>
</comment>
<accession>A0ABQ7FGL1</accession>
<dbReference type="PANTHER" id="PTHR43649">
    <property type="entry name" value="ARABINOSE-BINDING PROTEIN-RELATED"/>
    <property type="match status" value="1"/>
</dbReference>
<evidence type="ECO:0000256" key="2">
    <source>
        <dbReference type="ARBA" id="ARBA00022448"/>
    </source>
</evidence>
<dbReference type="PROSITE" id="PS51257">
    <property type="entry name" value="PROKAR_LIPOPROTEIN"/>
    <property type="match status" value="1"/>
</dbReference>
<feature type="signal peptide" evidence="4">
    <location>
        <begin position="1"/>
        <end position="22"/>
    </location>
</feature>
<dbReference type="InterPro" id="IPR050490">
    <property type="entry name" value="Bact_solute-bd_prot1"/>
</dbReference>
<name>A0ABQ7FGL1_9ACTN</name>
<dbReference type="PANTHER" id="PTHR43649:SF34">
    <property type="entry name" value="ABC TRANSPORTER PERIPLASMIC-BINDING PROTEIN YCJN-RELATED"/>
    <property type="match status" value="1"/>
</dbReference>
<dbReference type="Gene3D" id="3.40.190.10">
    <property type="entry name" value="Periplasmic binding protein-like II"/>
    <property type="match status" value="2"/>
</dbReference>
<evidence type="ECO:0000256" key="1">
    <source>
        <dbReference type="ARBA" id="ARBA00008520"/>
    </source>
</evidence>
<proteinExistence type="inferred from homology"/>
<dbReference type="Pfam" id="PF01547">
    <property type="entry name" value="SBP_bac_1"/>
    <property type="match status" value="1"/>
</dbReference>
<feature type="chain" id="PRO_5047322747" evidence="4">
    <location>
        <begin position="23"/>
        <end position="441"/>
    </location>
</feature>
<reference evidence="5 6" key="1">
    <citation type="submission" date="2019-10" db="EMBL/GenBank/DDBJ databases">
        <title>Streptomyces tenebrisbrunneis sp.nov., an endogenous actinomycete isolated from of Lycium ruthenicum.</title>
        <authorList>
            <person name="Ma L."/>
        </authorList>
    </citation>
    <scope>NUCLEOTIDE SEQUENCE [LARGE SCALE GENOMIC DNA]</scope>
    <source>
        <strain evidence="5 6">TRM 66187</strain>
    </source>
</reference>
<dbReference type="EMBL" id="WHPN01000301">
    <property type="protein sequence ID" value="KAF4407703.1"/>
    <property type="molecule type" value="Genomic_DNA"/>
</dbReference>
<dbReference type="PROSITE" id="PS51318">
    <property type="entry name" value="TAT"/>
    <property type="match status" value="1"/>
</dbReference>
<dbReference type="SUPFAM" id="SSF53850">
    <property type="entry name" value="Periplasmic binding protein-like II"/>
    <property type="match status" value="1"/>
</dbReference>
<dbReference type="InterPro" id="IPR006059">
    <property type="entry name" value="SBP"/>
</dbReference>
<evidence type="ECO:0000256" key="4">
    <source>
        <dbReference type="SAM" id="SignalP"/>
    </source>
</evidence>
<dbReference type="Proteomes" id="UP000621266">
    <property type="component" value="Unassembled WGS sequence"/>
</dbReference>
<keyword evidence="6" id="KW-1185">Reference proteome</keyword>
<protein>
    <submittedName>
        <fullName evidence="5">Extracellular solute-binding protein</fullName>
    </submittedName>
</protein>
<gene>
    <name evidence="5" type="ORF">GCU69_18030</name>
</gene>
<evidence type="ECO:0000313" key="5">
    <source>
        <dbReference type="EMBL" id="KAF4407703.1"/>
    </source>
</evidence>
<evidence type="ECO:0000313" key="6">
    <source>
        <dbReference type="Proteomes" id="UP000621266"/>
    </source>
</evidence>
<keyword evidence="3 4" id="KW-0732">Signal</keyword>
<dbReference type="InterPro" id="IPR006311">
    <property type="entry name" value="TAT_signal"/>
</dbReference>
<comment type="caution">
    <text evidence="5">The sequence shown here is derived from an EMBL/GenBank/DDBJ whole genome shotgun (WGS) entry which is preliminary data.</text>
</comment>
<dbReference type="RefSeq" id="WP_156206600.1">
    <property type="nucleotide sequence ID" value="NZ_WHPN01000301.1"/>
</dbReference>
<sequence>MTLSRRSLLAGTLAGAATTALAGCGSANTNPVAGQSTAIPEKPTTITWWCHRLTDRRNRDLAPLMIDAFERRHPTVKVRLLRSPSDTDTNRTTLTTQIASGSPTPDVYLGDVVWPGQFAHNSLALPLDQFVPKDYWKRYPAALIEACSGEGGVHAFPFFIDQSFLFYRRDLLDKHGLRVPRSWEELADSAARVRDSGDVASGFVWQGSVYEGLTVNFTEFLADAGGSVLGPDGSAVTVAGDAGERALTYLRDLVATGVSPSAVTTYIEQDSLDAFLNGSSLFLRNWAYAWAAANAEGAKTAGRVGVVPRPGFEGRDGAHSGLGGWSAFINPHTEKLGASLAFARFLAGDGGQEALLRESSYIPALSAALDSPLARRLNSPVIDNARKLELVPRPSSTPYYPKVSKALYTRANSAIGGSASVRASLSAMETEVRSALKGAVL</sequence>